<proteinExistence type="inferred from homology"/>
<dbReference type="PRINTS" id="PR00932">
    <property type="entry name" value="AMINO1PTASE"/>
</dbReference>
<dbReference type="SUPFAM" id="SSF53187">
    <property type="entry name" value="Zn-dependent exopeptidases"/>
    <property type="match status" value="1"/>
</dbReference>
<evidence type="ECO:0000313" key="12">
    <source>
        <dbReference type="Proteomes" id="UP000006462"/>
    </source>
</evidence>
<keyword evidence="8 9" id="KW-0482">Metalloprotease</keyword>
<evidence type="ECO:0000256" key="8">
    <source>
        <dbReference type="ARBA" id="ARBA00023049"/>
    </source>
</evidence>
<keyword evidence="7 9" id="KW-0862">Zinc</keyword>
<evidence type="ECO:0000256" key="2">
    <source>
        <dbReference type="ARBA" id="ARBA00008290"/>
    </source>
</evidence>
<keyword evidence="12" id="KW-1185">Reference proteome</keyword>
<protein>
    <recommendedName>
        <fullName evidence="10">M18 family aminopeptidase</fullName>
        <ecNumber evidence="10">3.4.11.-</ecNumber>
    </recommendedName>
</protein>
<accession>A0ABM9ZVH9</accession>
<name>A0ABM9ZVH9_9BACT</name>
<dbReference type="Proteomes" id="UP000006462">
    <property type="component" value="Unassembled WGS sequence"/>
</dbReference>
<dbReference type="GO" id="GO:0004177">
    <property type="term" value="F:aminopeptidase activity"/>
    <property type="evidence" value="ECO:0007669"/>
    <property type="project" value="UniProtKB-KW"/>
</dbReference>
<keyword evidence="4 9" id="KW-0645">Protease</keyword>
<dbReference type="Gene3D" id="2.30.250.10">
    <property type="entry name" value="Aminopeptidase i, Domain 2"/>
    <property type="match status" value="1"/>
</dbReference>
<evidence type="ECO:0000256" key="4">
    <source>
        <dbReference type="ARBA" id="ARBA00022670"/>
    </source>
</evidence>
<gene>
    <name evidence="11" type="ORF">HMPREF7215_2401</name>
</gene>
<dbReference type="EMBL" id="ADFP01000056">
    <property type="protein sequence ID" value="EFB90918.1"/>
    <property type="molecule type" value="Genomic_DNA"/>
</dbReference>
<dbReference type="InterPro" id="IPR023358">
    <property type="entry name" value="Peptidase_M18_dom2"/>
</dbReference>
<dbReference type="SUPFAM" id="SSF101821">
    <property type="entry name" value="Aminopeptidase/glucanase lid domain"/>
    <property type="match status" value="1"/>
</dbReference>
<comment type="caution">
    <text evidence="11">The sequence shown here is derived from an EMBL/GenBank/DDBJ whole genome shotgun (WGS) entry which is preliminary data.</text>
</comment>
<dbReference type="Pfam" id="PF02127">
    <property type="entry name" value="Peptidase_M18"/>
    <property type="match status" value="1"/>
</dbReference>
<dbReference type="PANTHER" id="PTHR28570:SF2">
    <property type="entry name" value="M18 FAMILY AMINOPEPTIDASE 1-RELATED"/>
    <property type="match status" value="1"/>
</dbReference>
<evidence type="ECO:0000256" key="10">
    <source>
        <dbReference type="RuleBase" id="RU004387"/>
    </source>
</evidence>
<keyword evidence="5 9" id="KW-0479">Metal-binding</keyword>
<evidence type="ECO:0000256" key="6">
    <source>
        <dbReference type="ARBA" id="ARBA00022801"/>
    </source>
</evidence>
<comment type="similarity">
    <text evidence="2 9">Belongs to the peptidase M18 family.</text>
</comment>
<dbReference type="GO" id="GO:0008237">
    <property type="term" value="F:metallopeptidase activity"/>
    <property type="evidence" value="ECO:0007669"/>
    <property type="project" value="UniProtKB-KW"/>
</dbReference>
<evidence type="ECO:0000256" key="3">
    <source>
        <dbReference type="ARBA" id="ARBA00022438"/>
    </source>
</evidence>
<evidence type="ECO:0000256" key="1">
    <source>
        <dbReference type="ARBA" id="ARBA00001947"/>
    </source>
</evidence>
<dbReference type="PANTHER" id="PTHR28570">
    <property type="entry name" value="ASPARTYL AMINOPEPTIDASE"/>
    <property type="match status" value="1"/>
</dbReference>
<evidence type="ECO:0000256" key="5">
    <source>
        <dbReference type="ARBA" id="ARBA00022723"/>
    </source>
</evidence>
<keyword evidence="3 9" id="KW-0031">Aminopeptidase</keyword>
<dbReference type="EC" id="3.4.11.-" evidence="10"/>
<dbReference type="NCBIfam" id="NF002600">
    <property type="entry name" value="PRK02256.1"/>
    <property type="match status" value="1"/>
</dbReference>
<reference evidence="11 12" key="1">
    <citation type="submission" date="2009-12" db="EMBL/GenBank/DDBJ databases">
        <authorList>
            <person name="Shrivastava S."/>
            <person name="Madupu R."/>
            <person name="Durkin A.S."/>
            <person name="Torralba M."/>
            <person name="Methe B."/>
            <person name="Sutton G.G."/>
            <person name="Strausberg R.L."/>
            <person name="Nelson K.E."/>
        </authorList>
    </citation>
    <scope>NUCLEOTIDE SEQUENCE [LARGE SCALE GENOMIC DNA]</scope>
    <source>
        <strain evidence="11 12">W5455</strain>
    </source>
</reference>
<comment type="cofactor">
    <cofactor evidence="1 10">
        <name>Zn(2+)</name>
        <dbReference type="ChEBI" id="CHEBI:29105"/>
    </cofactor>
</comment>
<evidence type="ECO:0000313" key="11">
    <source>
        <dbReference type="EMBL" id="EFB90918.1"/>
    </source>
</evidence>
<organism evidence="11 12">
    <name type="scientific">Pyramidobacter piscolens W5455</name>
    <dbReference type="NCBI Taxonomy" id="352165"/>
    <lineage>
        <taxon>Bacteria</taxon>
        <taxon>Thermotogati</taxon>
        <taxon>Synergistota</taxon>
        <taxon>Synergistia</taxon>
        <taxon>Synergistales</taxon>
        <taxon>Dethiosulfovibrionaceae</taxon>
        <taxon>Pyramidobacter</taxon>
    </lineage>
</organism>
<keyword evidence="6 9" id="KW-0378">Hydrolase</keyword>
<evidence type="ECO:0000256" key="7">
    <source>
        <dbReference type="ARBA" id="ARBA00022833"/>
    </source>
</evidence>
<evidence type="ECO:0000256" key="9">
    <source>
        <dbReference type="RuleBase" id="RU004386"/>
    </source>
</evidence>
<dbReference type="RefSeq" id="WP_009164657.1">
    <property type="nucleotide sequence ID" value="NZ_ADFP01000056.1"/>
</dbReference>
<dbReference type="Gene3D" id="3.40.630.10">
    <property type="entry name" value="Zn peptidases"/>
    <property type="match status" value="1"/>
</dbReference>
<sequence length="471" mass="50984">MSQNGFTQLYPSVWKQDKQNAIMEFAEGYKAFLDTCKTERETAAEVIRQAEAAGYENLDELCVARKKLQPGDKVYALRQNKAAALFAIGERPLTDGMNLICAHADAPRLDLRANPLYEKDGYALMKTHYYGGIKKYQWAALPLSLHGVVVKKGGERVEVVVGENEADPVVYVSDLPRHLSAEQMKRSLEEGLKGEELNLVVGSVPLAGAEGDAVKKQILTLLEERYGVAEKDFVSAEFEAVPAGRARDVGLDASMIASYAHDDRVCVYTALQAMLGVARPVYTAGVMFVDKEEVGSNGNAGMNSHYMENLAARLVRLCGGDALDLNLALENSRLLSADVTVGYDPNFADAFEVNNTARLGSGPAIVKYAGSKGKSGCNDATNAEFVAMIRDIFDDAGVAWQISTMGRIDLGGGGTIAPFASRYGMHVLDCGVALLSMHAPFELASKADVYETARAYAAFLNSAAEMKNYLR</sequence>
<dbReference type="InterPro" id="IPR001948">
    <property type="entry name" value="Peptidase_M18"/>
</dbReference>